<feature type="transmembrane region" description="Helical" evidence="10">
    <location>
        <begin position="418"/>
        <end position="438"/>
    </location>
</feature>
<comment type="caution">
    <text evidence="11">The sequence shown here is derived from an EMBL/GenBank/DDBJ whole genome shotgun (WGS) entry which is preliminary data.</text>
</comment>
<comment type="subcellular location">
    <subcellularLocation>
        <location evidence="1">Cell membrane</location>
        <topology evidence="1">Multi-pass membrane protein</topology>
    </subcellularLocation>
</comment>
<dbReference type="EMBL" id="SOAZ01000016">
    <property type="protein sequence ID" value="TDT51960.1"/>
    <property type="molecule type" value="Genomic_DNA"/>
</dbReference>
<evidence type="ECO:0000256" key="5">
    <source>
        <dbReference type="ARBA" id="ARBA00022475"/>
    </source>
</evidence>
<feature type="transmembrane region" description="Helical" evidence="10">
    <location>
        <begin position="45"/>
        <end position="72"/>
    </location>
</feature>
<dbReference type="GO" id="GO:0042910">
    <property type="term" value="F:xenobiotic transmembrane transporter activity"/>
    <property type="evidence" value="ECO:0007669"/>
    <property type="project" value="InterPro"/>
</dbReference>
<evidence type="ECO:0000256" key="7">
    <source>
        <dbReference type="ARBA" id="ARBA00022989"/>
    </source>
</evidence>
<keyword evidence="7 10" id="KW-1133">Transmembrane helix</keyword>
<evidence type="ECO:0000313" key="12">
    <source>
        <dbReference type="Proteomes" id="UP000295325"/>
    </source>
</evidence>
<name>A0A4V3ES35_9CLOT</name>
<sequence>MDRSKLLGEESIGRLLLKFSIPAITGMLVNALYNVVDRIFVGNGVGAIAITGITISFPIMNIIMAFGMLVGIGAASLVSIRLGQKKKNEAEQILGNALTLTIIISLTLTVLGIAFLDPILIKFGASGEALLYSRQYTSIIIYGIIFQNLAFSMNHSIRAEGSPKMAMITMLIGAVLNTILDYILVFIFKMGVQGAAIATIFSQAVSAAWVLSYFFGKRSTLKIHRANLSLRKDVILSIFSIGMSPFAMQLAASAITIILNSKLLAYGGDIAVAAMGVINSITMLILMPIFGINQGSQPIIGFNYGAQKYDRVKKALKLAIIGATAVSIMGFIVIQLFPQFLIGLFGKDSPELIEKGSHGIRIFLSMLPIIGFQIVSANYFQAVGKPKHSMFLSLSRQVIVLIPLLLILPNFFKLDGVWMAGPASDFISSILTGLFLFIEIRHLENRHKETKTELA</sequence>
<proteinExistence type="inferred from homology"/>
<evidence type="ECO:0000256" key="1">
    <source>
        <dbReference type="ARBA" id="ARBA00004651"/>
    </source>
</evidence>
<dbReference type="Proteomes" id="UP000295325">
    <property type="component" value="Unassembled WGS sequence"/>
</dbReference>
<keyword evidence="4" id="KW-0813">Transport</keyword>
<feature type="transmembrane region" description="Helical" evidence="10">
    <location>
        <begin position="93"/>
        <end position="116"/>
    </location>
</feature>
<dbReference type="InterPro" id="IPR051327">
    <property type="entry name" value="MATE_MepA_subfamily"/>
</dbReference>
<evidence type="ECO:0000256" key="3">
    <source>
        <dbReference type="ARBA" id="ARBA00022106"/>
    </source>
</evidence>
<evidence type="ECO:0000313" key="11">
    <source>
        <dbReference type="EMBL" id="TDT51960.1"/>
    </source>
</evidence>
<protein>
    <recommendedName>
        <fullName evidence="3">Multidrug export protein MepA</fullName>
    </recommendedName>
</protein>
<feature type="transmembrane region" description="Helical" evidence="10">
    <location>
        <begin position="270"/>
        <end position="290"/>
    </location>
</feature>
<feature type="transmembrane region" description="Helical" evidence="10">
    <location>
        <begin position="394"/>
        <end position="412"/>
    </location>
</feature>
<keyword evidence="6 10" id="KW-0812">Transmembrane</keyword>
<evidence type="ECO:0000256" key="2">
    <source>
        <dbReference type="ARBA" id="ARBA00008417"/>
    </source>
</evidence>
<dbReference type="Pfam" id="PF01554">
    <property type="entry name" value="MatE"/>
    <property type="match status" value="2"/>
</dbReference>
<keyword evidence="8 10" id="KW-0472">Membrane</keyword>
<dbReference type="GO" id="GO:0015297">
    <property type="term" value="F:antiporter activity"/>
    <property type="evidence" value="ECO:0007669"/>
    <property type="project" value="InterPro"/>
</dbReference>
<feature type="transmembrane region" description="Helical" evidence="10">
    <location>
        <begin position="165"/>
        <end position="188"/>
    </location>
</feature>
<dbReference type="AlphaFoldDB" id="A0A4V3ES35"/>
<feature type="transmembrane region" description="Helical" evidence="10">
    <location>
        <begin position="12"/>
        <end position="33"/>
    </location>
</feature>
<keyword evidence="12" id="KW-1185">Reference proteome</keyword>
<dbReference type="PANTHER" id="PTHR43823:SF3">
    <property type="entry name" value="MULTIDRUG EXPORT PROTEIN MEPA"/>
    <property type="match status" value="1"/>
</dbReference>
<evidence type="ECO:0000256" key="9">
    <source>
        <dbReference type="ARBA" id="ARBA00023251"/>
    </source>
</evidence>
<dbReference type="PANTHER" id="PTHR43823">
    <property type="entry name" value="SPORULATION PROTEIN YKVU"/>
    <property type="match status" value="1"/>
</dbReference>
<feature type="transmembrane region" description="Helical" evidence="10">
    <location>
        <begin position="194"/>
        <end position="215"/>
    </location>
</feature>
<evidence type="ECO:0000256" key="10">
    <source>
        <dbReference type="SAM" id="Phobius"/>
    </source>
</evidence>
<organism evidence="11 12">
    <name type="scientific">Fonticella tunisiensis</name>
    <dbReference type="NCBI Taxonomy" id="1096341"/>
    <lineage>
        <taxon>Bacteria</taxon>
        <taxon>Bacillati</taxon>
        <taxon>Bacillota</taxon>
        <taxon>Clostridia</taxon>
        <taxon>Eubacteriales</taxon>
        <taxon>Clostridiaceae</taxon>
        <taxon>Fonticella</taxon>
    </lineage>
</organism>
<feature type="transmembrane region" description="Helical" evidence="10">
    <location>
        <begin position="136"/>
        <end position="153"/>
    </location>
</feature>
<feature type="transmembrane region" description="Helical" evidence="10">
    <location>
        <begin position="318"/>
        <end position="342"/>
    </location>
</feature>
<accession>A0A4V3ES35</accession>
<reference evidence="11 12" key="1">
    <citation type="submission" date="2019-03" db="EMBL/GenBank/DDBJ databases">
        <title>Genomic Encyclopedia of Type Strains, Phase IV (KMG-IV): sequencing the most valuable type-strain genomes for metagenomic binning, comparative biology and taxonomic classification.</title>
        <authorList>
            <person name="Goeker M."/>
        </authorList>
    </citation>
    <scope>NUCLEOTIDE SEQUENCE [LARGE SCALE GENOMIC DNA]</scope>
    <source>
        <strain evidence="11 12">DSM 24455</strain>
    </source>
</reference>
<keyword evidence="5" id="KW-1003">Cell membrane</keyword>
<keyword evidence="9" id="KW-0046">Antibiotic resistance</keyword>
<gene>
    <name evidence="11" type="ORF">EDD71_11646</name>
</gene>
<evidence type="ECO:0000256" key="8">
    <source>
        <dbReference type="ARBA" id="ARBA00023136"/>
    </source>
</evidence>
<evidence type="ECO:0000256" key="6">
    <source>
        <dbReference type="ARBA" id="ARBA00022692"/>
    </source>
</evidence>
<comment type="similarity">
    <text evidence="2">Belongs to the multi antimicrobial extrusion (MATE) (TC 2.A.66.1) family. MepA subfamily.</text>
</comment>
<dbReference type="InterPro" id="IPR002528">
    <property type="entry name" value="MATE_fam"/>
</dbReference>
<dbReference type="GO" id="GO:0005886">
    <property type="term" value="C:plasma membrane"/>
    <property type="evidence" value="ECO:0007669"/>
    <property type="project" value="UniProtKB-SubCell"/>
</dbReference>
<dbReference type="InterPro" id="IPR048279">
    <property type="entry name" value="MdtK-like"/>
</dbReference>
<dbReference type="NCBIfam" id="TIGR00797">
    <property type="entry name" value="matE"/>
    <property type="match status" value="1"/>
</dbReference>
<feature type="transmembrane region" description="Helical" evidence="10">
    <location>
        <begin position="235"/>
        <end position="258"/>
    </location>
</feature>
<dbReference type="CDD" id="cd13143">
    <property type="entry name" value="MATE_MepA_like"/>
    <property type="match status" value="1"/>
</dbReference>
<evidence type="ECO:0000256" key="4">
    <source>
        <dbReference type="ARBA" id="ARBA00022448"/>
    </source>
</evidence>
<feature type="transmembrane region" description="Helical" evidence="10">
    <location>
        <begin position="362"/>
        <end position="382"/>
    </location>
</feature>
<dbReference type="OrthoDB" id="9811110at2"/>
<dbReference type="GO" id="GO:0046677">
    <property type="term" value="P:response to antibiotic"/>
    <property type="evidence" value="ECO:0007669"/>
    <property type="project" value="UniProtKB-KW"/>
</dbReference>
<dbReference type="InterPro" id="IPR045070">
    <property type="entry name" value="MATE_MepA-like"/>
</dbReference>
<dbReference type="RefSeq" id="WP_133628588.1">
    <property type="nucleotide sequence ID" value="NZ_SOAZ01000016.1"/>
</dbReference>
<dbReference type="PIRSF" id="PIRSF006603">
    <property type="entry name" value="DinF"/>
    <property type="match status" value="1"/>
</dbReference>